<dbReference type="GO" id="GO:0022857">
    <property type="term" value="F:transmembrane transporter activity"/>
    <property type="evidence" value="ECO:0007669"/>
    <property type="project" value="InterPro"/>
</dbReference>
<keyword evidence="8" id="KW-1185">Reference proteome</keyword>
<proteinExistence type="predicted"/>
<keyword evidence="4 6" id="KW-0472">Membrane</keyword>
<feature type="transmembrane region" description="Helical" evidence="6">
    <location>
        <begin position="409"/>
        <end position="432"/>
    </location>
</feature>
<feature type="transmembrane region" description="Helical" evidence="6">
    <location>
        <begin position="200"/>
        <end position="219"/>
    </location>
</feature>
<dbReference type="EMBL" id="JAJTJA010000015">
    <property type="protein sequence ID" value="KAH8689443.1"/>
    <property type="molecule type" value="Genomic_DNA"/>
</dbReference>
<organism evidence="7 8">
    <name type="scientific">Talaromyces proteolyticus</name>
    <dbReference type="NCBI Taxonomy" id="1131652"/>
    <lineage>
        <taxon>Eukaryota</taxon>
        <taxon>Fungi</taxon>
        <taxon>Dikarya</taxon>
        <taxon>Ascomycota</taxon>
        <taxon>Pezizomycotina</taxon>
        <taxon>Eurotiomycetes</taxon>
        <taxon>Eurotiomycetidae</taxon>
        <taxon>Eurotiales</taxon>
        <taxon>Trichocomaceae</taxon>
        <taxon>Talaromyces</taxon>
        <taxon>Talaromyces sect. Bacilispori</taxon>
    </lineage>
</organism>
<comment type="caution">
    <text evidence="7">The sequence shown here is derived from an EMBL/GenBank/DDBJ whole genome shotgun (WGS) entry which is preliminary data.</text>
</comment>
<evidence type="ECO:0000256" key="3">
    <source>
        <dbReference type="ARBA" id="ARBA00022989"/>
    </source>
</evidence>
<dbReference type="InterPro" id="IPR011701">
    <property type="entry name" value="MFS"/>
</dbReference>
<evidence type="ECO:0000256" key="1">
    <source>
        <dbReference type="ARBA" id="ARBA00004141"/>
    </source>
</evidence>
<feature type="transmembrane region" description="Helical" evidence="6">
    <location>
        <begin position="231"/>
        <end position="250"/>
    </location>
</feature>
<dbReference type="InterPro" id="IPR036259">
    <property type="entry name" value="MFS_trans_sf"/>
</dbReference>
<reference evidence="7" key="1">
    <citation type="submission" date="2021-12" db="EMBL/GenBank/DDBJ databases">
        <title>Convergent genome expansion in fungi linked to evolution of root-endophyte symbiosis.</title>
        <authorList>
            <consortium name="DOE Joint Genome Institute"/>
            <person name="Ke Y.-H."/>
            <person name="Bonito G."/>
            <person name="Liao H.-L."/>
            <person name="Looney B."/>
            <person name="Rojas-Flechas A."/>
            <person name="Nash J."/>
            <person name="Hameed K."/>
            <person name="Schadt C."/>
            <person name="Martin F."/>
            <person name="Crous P.W."/>
            <person name="Miettinen O."/>
            <person name="Magnuson J.K."/>
            <person name="Labbe J."/>
            <person name="Jacobson D."/>
            <person name="Doktycz M.J."/>
            <person name="Veneault-Fourrey C."/>
            <person name="Kuo A."/>
            <person name="Mondo S."/>
            <person name="Calhoun S."/>
            <person name="Riley R."/>
            <person name="Ohm R."/>
            <person name="LaButti K."/>
            <person name="Andreopoulos B."/>
            <person name="Pangilinan J."/>
            <person name="Nolan M."/>
            <person name="Tritt A."/>
            <person name="Clum A."/>
            <person name="Lipzen A."/>
            <person name="Daum C."/>
            <person name="Barry K."/>
            <person name="Grigoriev I.V."/>
            <person name="Vilgalys R."/>
        </authorList>
    </citation>
    <scope>NUCLEOTIDE SEQUENCE</scope>
    <source>
        <strain evidence="7">PMI_201</strain>
    </source>
</reference>
<feature type="transmembrane region" description="Helical" evidence="6">
    <location>
        <begin position="483"/>
        <end position="502"/>
    </location>
</feature>
<dbReference type="PANTHER" id="PTHR23502">
    <property type="entry name" value="MAJOR FACILITATOR SUPERFAMILY"/>
    <property type="match status" value="1"/>
</dbReference>
<dbReference type="FunFam" id="1.20.1250.20:FF:000088">
    <property type="entry name" value="MFS multidrug transporter, putative"/>
    <property type="match status" value="1"/>
</dbReference>
<evidence type="ECO:0000256" key="2">
    <source>
        <dbReference type="ARBA" id="ARBA00022692"/>
    </source>
</evidence>
<dbReference type="RefSeq" id="XP_046065797.1">
    <property type="nucleotide sequence ID" value="XM_046213364.1"/>
</dbReference>
<dbReference type="Pfam" id="PF07690">
    <property type="entry name" value="MFS_1"/>
    <property type="match status" value="1"/>
</dbReference>
<dbReference type="Proteomes" id="UP001201262">
    <property type="component" value="Unassembled WGS sequence"/>
</dbReference>
<comment type="subcellular location">
    <subcellularLocation>
        <location evidence="1">Membrane</location>
        <topology evidence="1">Multi-pass membrane protein</topology>
    </subcellularLocation>
</comment>
<feature type="region of interest" description="Disordered" evidence="5">
    <location>
        <begin position="1"/>
        <end position="50"/>
    </location>
</feature>
<dbReference type="AlphaFoldDB" id="A0AAD4PSQ0"/>
<feature type="transmembrane region" description="Helical" evidence="6">
    <location>
        <begin position="305"/>
        <end position="324"/>
    </location>
</feature>
<dbReference type="PANTHER" id="PTHR23502:SF3">
    <property type="entry name" value="MAJOR FACILITATOR SUPERFAMILY (MFS) PROFILE DOMAIN-CONTAINING PROTEIN-RELATED"/>
    <property type="match status" value="1"/>
</dbReference>
<feature type="transmembrane region" description="Helical" evidence="6">
    <location>
        <begin position="344"/>
        <end position="363"/>
    </location>
</feature>
<sequence length="577" mass="64035">MSHAAHDGVPDGGVPDGTTGAHVADGNAEKEESRMPSYGQRRSTMDEKHRSDGKIVITEADIYDKLGFRYPWWKKWAIISVIALVQTSMNWNASFYASSVKPIGKHFHVSQQAARVGQMIFLVCYGFGSELWAPWSEEIGRWPILQLSLFFVNIWQIPCALAPNFGTIIVCRALGGLSSAGGSVTLGMVADMWEPDDQQFAVAFVVLSSVAGSAFAPIAGGPVGEWLSFRWNFWIQLILGGTVQAIHFWVPETRCSILLDREAKKRRKNGENVYSIGEVEKKKFSMKPIIIVWLRPFLMFVREPIVLWLSLLSGFSDALIFTFLQAYTPVYKQWGFGPVRTGLAFIPIIIGYAIAYLSFLPWISRHTKIRKRDPDALQPESRLYWLLFTAPLETIGLFGFAWTSLGPPHVHWIAPMIFSCCIAIANYAIYMATIDYMVAAYGPYSASATGGNALARDVLAGIAAMYSTPMYEHMGTALHLEWPSTLLGCLAIFITAPIYIFYWKGPTIRERSEFAQYLASDRKAKGEMAVRCGSDVEGAEYTYLSQSVRSSHRGSHRGCQPADGAGPRGRSDGGPEV</sequence>
<keyword evidence="2 6" id="KW-0812">Transmembrane</keyword>
<feature type="transmembrane region" description="Helical" evidence="6">
    <location>
        <begin position="383"/>
        <end position="403"/>
    </location>
</feature>
<evidence type="ECO:0000256" key="6">
    <source>
        <dbReference type="SAM" id="Phobius"/>
    </source>
</evidence>
<dbReference type="GeneID" id="70243651"/>
<evidence type="ECO:0000256" key="5">
    <source>
        <dbReference type="SAM" id="MobiDB-lite"/>
    </source>
</evidence>
<protein>
    <submittedName>
        <fullName evidence="7">MFS multidrug transporter</fullName>
    </submittedName>
</protein>
<feature type="region of interest" description="Disordered" evidence="5">
    <location>
        <begin position="547"/>
        <end position="577"/>
    </location>
</feature>
<dbReference type="GO" id="GO:0005886">
    <property type="term" value="C:plasma membrane"/>
    <property type="evidence" value="ECO:0007669"/>
    <property type="project" value="TreeGrafter"/>
</dbReference>
<dbReference type="SUPFAM" id="SSF103473">
    <property type="entry name" value="MFS general substrate transporter"/>
    <property type="match status" value="1"/>
</dbReference>
<keyword evidence="3 6" id="KW-1133">Transmembrane helix</keyword>
<dbReference type="Gene3D" id="1.20.1250.20">
    <property type="entry name" value="MFS general substrate transporter like domains"/>
    <property type="match status" value="1"/>
</dbReference>
<gene>
    <name evidence="7" type="ORF">BGW36DRAFT_351746</name>
</gene>
<evidence type="ECO:0000256" key="4">
    <source>
        <dbReference type="ARBA" id="ARBA00023136"/>
    </source>
</evidence>
<accession>A0AAD4PSQ0</accession>
<evidence type="ECO:0000313" key="7">
    <source>
        <dbReference type="EMBL" id="KAH8689443.1"/>
    </source>
</evidence>
<evidence type="ECO:0000313" key="8">
    <source>
        <dbReference type="Proteomes" id="UP001201262"/>
    </source>
</evidence>
<name>A0AAD4PSQ0_9EURO</name>
<feature type="transmembrane region" description="Helical" evidence="6">
    <location>
        <begin position="453"/>
        <end position="471"/>
    </location>
</feature>